<gene>
    <name evidence="1" type="ORF">N7458_006013</name>
</gene>
<reference evidence="1" key="1">
    <citation type="submission" date="2022-12" db="EMBL/GenBank/DDBJ databases">
        <authorList>
            <person name="Petersen C."/>
        </authorList>
    </citation>
    <scope>NUCLEOTIDE SEQUENCE</scope>
    <source>
        <strain evidence="1">IBT 16125</strain>
    </source>
</reference>
<dbReference type="RefSeq" id="XP_056765099.1">
    <property type="nucleotide sequence ID" value="XM_056909395.1"/>
</dbReference>
<dbReference type="AlphaFoldDB" id="A0AAD6C4L6"/>
<evidence type="ECO:0000313" key="1">
    <source>
        <dbReference type="EMBL" id="KAJ5449564.1"/>
    </source>
</evidence>
<reference evidence="1" key="2">
    <citation type="journal article" date="2023" name="IMA Fungus">
        <title>Comparative genomic study of the Penicillium genus elucidates a diverse pangenome and 15 lateral gene transfer events.</title>
        <authorList>
            <person name="Petersen C."/>
            <person name="Sorensen T."/>
            <person name="Nielsen M.R."/>
            <person name="Sondergaard T.E."/>
            <person name="Sorensen J.L."/>
            <person name="Fitzpatrick D.A."/>
            <person name="Frisvad J.C."/>
            <person name="Nielsen K.L."/>
        </authorList>
    </citation>
    <scope>NUCLEOTIDE SEQUENCE</scope>
    <source>
        <strain evidence="1">IBT 16125</strain>
    </source>
</reference>
<protein>
    <submittedName>
        <fullName evidence="1">Uncharacterized protein</fullName>
    </submittedName>
</protein>
<dbReference type="Proteomes" id="UP001213681">
    <property type="component" value="Unassembled WGS sequence"/>
</dbReference>
<evidence type="ECO:0000313" key="2">
    <source>
        <dbReference type="Proteomes" id="UP001213681"/>
    </source>
</evidence>
<dbReference type="EMBL" id="JAPVEA010000006">
    <property type="protein sequence ID" value="KAJ5449564.1"/>
    <property type="molecule type" value="Genomic_DNA"/>
</dbReference>
<proteinExistence type="predicted"/>
<keyword evidence="2" id="KW-1185">Reference proteome</keyword>
<dbReference type="GeneID" id="81599638"/>
<sequence>MAQKTTNWNADSAHLPSFLKGVKQGISTACDANVCIDIFQQAQKPEFFQSVAKSMQLRQDYLRDGCVFIKGESFIPVLKGIGAREEDFEKLKKVSHNLDPDPTVNYRTLKSGRFSTDTRAGKIERLKRQPLILTTVENYKRHDSDIPRDFGDFDETHQNNTVIQAILVFKAWVTQGVPVLARPGLDYDKNEVITEIFNIHTFTDKEIQGYPALEGVHQDGCDHTMTMLLGYSNITPDSGVTFVHAREERTGVQHPETRMELLRGRYQHRDFLDTLLLTDNSFKHSVTPVYARDKTQLSYRDMFVIFSRKPRGEMHNSGLPDSLEPHEKFKLKFPIWVPPLHGPRPNAQVQIHKQNPPVQKYTLSFFMSPNGEIISSPDGKIGQQIIVEP</sequence>
<name>A0AAD6C4L6_9EURO</name>
<dbReference type="GO" id="GO:0051213">
    <property type="term" value="F:dioxygenase activity"/>
    <property type="evidence" value="ECO:0007669"/>
    <property type="project" value="InterPro"/>
</dbReference>
<accession>A0AAD6C4L6</accession>
<dbReference type="InterPro" id="IPR018724">
    <property type="entry name" value="2OG-Fe_dioxygenase"/>
</dbReference>
<dbReference type="Pfam" id="PF10014">
    <property type="entry name" value="2OG-Fe_Oxy_2"/>
    <property type="match status" value="1"/>
</dbReference>
<organism evidence="1 2">
    <name type="scientific">Penicillium daleae</name>
    <dbReference type="NCBI Taxonomy" id="63821"/>
    <lineage>
        <taxon>Eukaryota</taxon>
        <taxon>Fungi</taxon>
        <taxon>Dikarya</taxon>
        <taxon>Ascomycota</taxon>
        <taxon>Pezizomycotina</taxon>
        <taxon>Eurotiomycetes</taxon>
        <taxon>Eurotiomycetidae</taxon>
        <taxon>Eurotiales</taxon>
        <taxon>Aspergillaceae</taxon>
        <taxon>Penicillium</taxon>
    </lineage>
</organism>
<dbReference type="Gene3D" id="2.60.120.620">
    <property type="entry name" value="q2cbj1_9rhob like domain"/>
    <property type="match status" value="1"/>
</dbReference>
<comment type="caution">
    <text evidence="1">The sequence shown here is derived from an EMBL/GenBank/DDBJ whole genome shotgun (WGS) entry which is preliminary data.</text>
</comment>